<evidence type="ECO:0000256" key="2">
    <source>
        <dbReference type="ARBA" id="ARBA00022679"/>
    </source>
</evidence>
<dbReference type="PANTHER" id="PTHR43464:SF19">
    <property type="entry name" value="UBIQUINONE BIOSYNTHESIS O-METHYLTRANSFERASE, MITOCHONDRIAL"/>
    <property type="match status" value="1"/>
</dbReference>
<dbReference type="Gene3D" id="3.40.50.150">
    <property type="entry name" value="Vaccinia Virus protein VP39"/>
    <property type="match status" value="1"/>
</dbReference>
<dbReference type="SUPFAM" id="SSF53335">
    <property type="entry name" value="S-adenosyl-L-methionine-dependent methyltransferases"/>
    <property type="match status" value="1"/>
</dbReference>
<reference evidence="5" key="1">
    <citation type="submission" date="2020-04" db="EMBL/GenBank/DDBJ databases">
        <title>Deep metagenomics examines the oral microbiome during advanced dental caries in children, revealing novel taxa and co-occurrences with host molecules.</title>
        <authorList>
            <person name="Baker J.L."/>
            <person name="Morton J.T."/>
            <person name="Dinis M."/>
            <person name="Alvarez R."/>
            <person name="Tran N.C."/>
            <person name="Knight R."/>
            <person name="Edlund A."/>
        </authorList>
    </citation>
    <scope>NUCLEOTIDE SEQUENCE</scope>
    <source>
        <strain evidence="5">JCVI_23_bin.11</strain>
    </source>
</reference>
<name>A0A930E4A8_9FIRM</name>
<comment type="caution">
    <text evidence="5">The sequence shown here is derived from an EMBL/GenBank/DDBJ whole genome shotgun (WGS) entry which is preliminary data.</text>
</comment>
<evidence type="ECO:0000313" key="6">
    <source>
        <dbReference type="Proteomes" id="UP000758611"/>
    </source>
</evidence>
<dbReference type="Proteomes" id="UP000758611">
    <property type="component" value="Unassembled WGS sequence"/>
</dbReference>
<accession>A0A930E4A8</accession>
<dbReference type="InterPro" id="IPR029063">
    <property type="entry name" value="SAM-dependent_MTases_sf"/>
</dbReference>
<dbReference type="GO" id="GO:0032259">
    <property type="term" value="P:methylation"/>
    <property type="evidence" value="ECO:0007669"/>
    <property type="project" value="UniProtKB-KW"/>
</dbReference>
<evidence type="ECO:0000259" key="4">
    <source>
        <dbReference type="Pfam" id="PF13649"/>
    </source>
</evidence>
<keyword evidence="2" id="KW-0808">Transferase</keyword>
<dbReference type="GO" id="GO:0008168">
    <property type="term" value="F:methyltransferase activity"/>
    <property type="evidence" value="ECO:0007669"/>
    <property type="project" value="UniProtKB-KW"/>
</dbReference>
<dbReference type="InterPro" id="IPR041698">
    <property type="entry name" value="Methyltransf_25"/>
</dbReference>
<protein>
    <submittedName>
        <fullName evidence="5">Methyltransferase domain-containing protein</fullName>
    </submittedName>
</protein>
<dbReference type="EMBL" id="JABZRE010000009">
    <property type="protein sequence ID" value="MBF1306856.1"/>
    <property type="molecule type" value="Genomic_DNA"/>
</dbReference>
<evidence type="ECO:0000313" key="5">
    <source>
        <dbReference type="EMBL" id="MBF1306856.1"/>
    </source>
</evidence>
<sequence length="234" mass="27082">MEVSMNKFYKEICKYYEDIFPTNEAQLNFLNNISDGKDYLDIGCATGLVAKNLENLGKNVTCIDLEESMVEEARKKGLKVYEKNMLELDFEEKFDVCYCIGTTIAHLEDINQICSFILKTMDLLKENGKLVLSWVNFKPFILKNDLFLGALPTLGTKVKFTRNYYKENSKIRFNTVLTTENEKFENTQLLVPLLVDDLISFVNRLGLKYEIYGNFKKDKFDEENSPSVVFVLSK</sequence>
<dbReference type="CDD" id="cd02440">
    <property type="entry name" value="AdoMet_MTases"/>
    <property type="match status" value="1"/>
</dbReference>
<dbReference type="PANTHER" id="PTHR43464">
    <property type="entry name" value="METHYLTRANSFERASE"/>
    <property type="match status" value="1"/>
</dbReference>
<keyword evidence="1 5" id="KW-0489">Methyltransferase</keyword>
<evidence type="ECO:0000256" key="3">
    <source>
        <dbReference type="ARBA" id="ARBA00022691"/>
    </source>
</evidence>
<keyword evidence="3" id="KW-0949">S-adenosyl-L-methionine</keyword>
<proteinExistence type="predicted"/>
<dbReference type="AlphaFoldDB" id="A0A930E4A8"/>
<dbReference type="Gene3D" id="2.20.25.110">
    <property type="entry name" value="S-adenosyl-L-methionine-dependent methyltransferases"/>
    <property type="match status" value="1"/>
</dbReference>
<evidence type="ECO:0000256" key="1">
    <source>
        <dbReference type="ARBA" id="ARBA00022603"/>
    </source>
</evidence>
<feature type="domain" description="Methyltransferase" evidence="4">
    <location>
        <begin position="40"/>
        <end position="128"/>
    </location>
</feature>
<dbReference type="Pfam" id="PF13649">
    <property type="entry name" value="Methyltransf_25"/>
    <property type="match status" value="1"/>
</dbReference>
<gene>
    <name evidence="5" type="ORF">HXM94_03635</name>
</gene>
<organism evidence="5 6">
    <name type="scientific">Parvimonas micra</name>
    <dbReference type="NCBI Taxonomy" id="33033"/>
    <lineage>
        <taxon>Bacteria</taxon>
        <taxon>Bacillati</taxon>
        <taxon>Bacillota</taxon>
        <taxon>Tissierellia</taxon>
        <taxon>Tissierellales</taxon>
        <taxon>Peptoniphilaceae</taxon>
        <taxon>Parvimonas</taxon>
    </lineage>
</organism>